<dbReference type="AlphaFoldDB" id="A0A1X7TMK1"/>
<dbReference type="OMA" id="APNQIAF"/>
<keyword evidence="2 8" id="KW-0812">Transmembrane</keyword>
<dbReference type="InterPro" id="IPR050125">
    <property type="entry name" value="GPCR_opsins"/>
</dbReference>
<dbReference type="InterPro" id="IPR000276">
    <property type="entry name" value="GPCR_Rhodpsn"/>
</dbReference>
<accession>A0A1X7TMK1</accession>
<comment type="subcellular location">
    <subcellularLocation>
        <location evidence="1">Membrane</location>
        <topology evidence="1">Multi-pass membrane protein</topology>
    </subcellularLocation>
</comment>
<dbReference type="FunCoup" id="A0A1X7TMK1">
    <property type="interactions" value="170"/>
</dbReference>
<evidence type="ECO:0000256" key="8">
    <source>
        <dbReference type="SAM" id="Phobius"/>
    </source>
</evidence>
<dbReference type="Gene3D" id="1.20.1070.10">
    <property type="entry name" value="Rhodopsin 7-helix transmembrane proteins"/>
    <property type="match status" value="1"/>
</dbReference>
<evidence type="ECO:0000256" key="2">
    <source>
        <dbReference type="ARBA" id="ARBA00022692"/>
    </source>
</evidence>
<evidence type="ECO:0000256" key="7">
    <source>
        <dbReference type="ARBA" id="ARBA00023224"/>
    </source>
</evidence>
<dbReference type="SUPFAM" id="SSF81321">
    <property type="entry name" value="Family A G protein-coupled receptor-like"/>
    <property type="match status" value="1"/>
</dbReference>
<dbReference type="Proteomes" id="UP000007879">
    <property type="component" value="Unassembled WGS sequence"/>
</dbReference>
<dbReference type="PRINTS" id="PR00237">
    <property type="entry name" value="GPCRRHODOPSN"/>
</dbReference>
<dbReference type="PANTHER" id="PTHR24240">
    <property type="entry name" value="OPSIN"/>
    <property type="match status" value="1"/>
</dbReference>
<keyword evidence="4" id="KW-0297">G-protein coupled receptor</keyword>
<keyword evidence="11" id="KW-1185">Reference proteome</keyword>
<evidence type="ECO:0000256" key="3">
    <source>
        <dbReference type="ARBA" id="ARBA00022989"/>
    </source>
</evidence>
<dbReference type="OrthoDB" id="10044919at2759"/>
<organism evidence="10">
    <name type="scientific">Amphimedon queenslandica</name>
    <name type="common">Sponge</name>
    <dbReference type="NCBI Taxonomy" id="400682"/>
    <lineage>
        <taxon>Eukaryota</taxon>
        <taxon>Metazoa</taxon>
        <taxon>Porifera</taxon>
        <taxon>Demospongiae</taxon>
        <taxon>Heteroscleromorpha</taxon>
        <taxon>Haplosclerida</taxon>
        <taxon>Niphatidae</taxon>
        <taxon>Amphimedon</taxon>
    </lineage>
</organism>
<reference evidence="10" key="2">
    <citation type="submission" date="2017-05" db="UniProtKB">
        <authorList>
            <consortium name="EnsemblMetazoa"/>
        </authorList>
    </citation>
    <scope>IDENTIFICATION</scope>
</reference>
<evidence type="ECO:0000256" key="6">
    <source>
        <dbReference type="ARBA" id="ARBA00023170"/>
    </source>
</evidence>
<keyword evidence="6" id="KW-0675">Receptor</keyword>
<dbReference type="InParanoid" id="A0A1X7TMK1"/>
<feature type="transmembrane region" description="Helical" evidence="8">
    <location>
        <begin position="23"/>
        <end position="47"/>
    </location>
</feature>
<feature type="transmembrane region" description="Helical" evidence="8">
    <location>
        <begin position="238"/>
        <end position="266"/>
    </location>
</feature>
<feature type="transmembrane region" description="Helical" evidence="8">
    <location>
        <begin position="272"/>
        <end position="294"/>
    </location>
</feature>
<feature type="transmembrane region" description="Helical" evidence="8">
    <location>
        <begin position="102"/>
        <end position="122"/>
    </location>
</feature>
<dbReference type="eggNOG" id="KOG3656">
    <property type="taxonomic scope" value="Eukaryota"/>
</dbReference>
<keyword evidence="3 8" id="KW-1133">Transmembrane helix</keyword>
<dbReference type="EnsemblMetazoa" id="Aqu2.1.16175_001">
    <property type="protein sequence ID" value="Aqu2.1.16175_001"/>
    <property type="gene ID" value="Aqu2.1.16175"/>
</dbReference>
<feature type="transmembrane region" description="Helical" evidence="8">
    <location>
        <begin position="59"/>
        <end position="82"/>
    </location>
</feature>
<dbReference type="GO" id="GO:0004930">
    <property type="term" value="F:G protein-coupled receptor activity"/>
    <property type="evidence" value="ECO:0007669"/>
    <property type="project" value="UniProtKB-KW"/>
</dbReference>
<dbReference type="Pfam" id="PF00001">
    <property type="entry name" value="7tm_1"/>
    <property type="match status" value="1"/>
</dbReference>
<feature type="domain" description="G-protein coupled receptors family 1 profile" evidence="9">
    <location>
        <begin position="38"/>
        <end position="291"/>
    </location>
</feature>
<dbReference type="GO" id="GO:0016020">
    <property type="term" value="C:membrane"/>
    <property type="evidence" value="ECO:0007669"/>
    <property type="project" value="UniProtKB-SubCell"/>
</dbReference>
<dbReference type="InterPro" id="IPR017452">
    <property type="entry name" value="GPCR_Rhodpsn_7TM"/>
</dbReference>
<feature type="transmembrane region" description="Helical" evidence="8">
    <location>
        <begin position="187"/>
        <end position="213"/>
    </location>
</feature>
<keyword evidence="7" id="KW-0807">Transducer</keyword>
<sequence length="326" mass="36840">MDYNFPAIDFDNFTATGSVNGPVLAAVFAVEAVVGFIANIIVLSITLYQRKSFRQPSTIFFTSLILSNLLDALVYLPMTTVATGAEEWIFGSTFEQKKATCVFSGIIFWFILYVTAAMLAAISFDKCLFIVKPYFYKRFMKPWVALIITVIPWMITTLIMILPLVGFGEYGYHFAYGPCYATFEKNMVFVIFRFATLFIFIIVIIVTSIWTFCFTRRFIRDQSAIAGENVYHLKKMKLFGIFGSMLLAYGTCYGASFTIGIISLTVTFSEEVHATGVFILQLNIIATPLIQSYFRPDIVNSLKSFKNSVYTQMKKLQYSPPTPSPT</sequence>
<evidence type="ECO:0000256" key="5">
    <source>
        <dbReference type="ARBA" id="ARBA00023136"/>
    </source>
</evidence>
<keyword evidence="5 8" id="KW-0472">Membrane</keyword>
<dbReference type="KEGG" id="aqu:105314618"/>
<evidence type="ECO:0000313" key="11">
    <source>
        <dbReference type="Proteomes" id="UP000007879"/>
    </source>
</evidence>
<evidence type="ECO:0000313" key="10">
    <source>
        <dbReference type="EnsemblMetazoa" id="Aqu2.1.16175_001"/>
    </source>
</evidence>
<evidence type="ECO:0000256" key="1">
    <source>
        <dbReference type="ARBA" id="ARBA00004141"/>
    </source>
</evidence>
<evidence type="ECO:0000256" key="4">
    <source>
        <dbReference type="ARBA" id="ARBA00023040"/>
    </source>
</evidence>
<protein>
    <recommendedName>
        <fullName evidence="9">G-protein coupled receptors family 1 profile domain-containing protein</fullName>
    </recommendedName>
</protein>
<dbReference type="PROSITE" id="PS50262">
    <property type="entry name" value="G_PROTEIN_RECEP_F1_2"/>
    <property type="match status" value="1"/>
</dbReference>
<name>A0A1X7TMK1_AMPQE</name>
<dbReference type="EnsemblMetazoa" id="XM_011408894.2">
    <property type="protein sequence ID" value="XP_011407196.1"/>
    <property type="gene ID" value="LOC105314618"/>
</dbReference>
<reference evidence="11" key="1">
    <citation type="journal article" date="2010" name="Nature">
        <title>The Amphimedon queenslandica genome and the evolution of animal complexity.</title>
        <authorList>
            <person name="Srivastava M."/>
            <person name="Simakov O."/>
            <person name="Chapman J."/>
            <person name="Fahey B."/>
            <person name="Gauthier M.E."/>
            <person name="Mitros T."/>
            <person name="Richards G.S."/>
            <person name="Conaco C."/>
            <person name="Dacre M."/>
            <person name="Hellsten U."/>
            <person name="Larroux C."/>
            <person name="Putnam N.H."/>
            <person name="Stanke M."/>
            <person name="Adamska M."/>
            <person name="Darling A."/>
            <person name="Degnan S.M."/>
            <person name="Oakley T.H."/>
            <person name="Plachetzki D.C."/>
            <person name="Zhai Y."/>
            <person name="Adamski M."/>
            <person name="Calcino A."/>
            <person name="Cummins S.F."/>
            <person name="Goodstein D.M."/>
            <person name="Harris C."/>
            <person name="Jackson D.J."/>
            <person name="Leys S.P."/>
            <person name="Shu S."/>
            <person name="Woodcroft B.J."/>
            <person name="Vervoort M."/>
            <person name="Kosik K.S."/>
            <person name="Manning G."/>
            <person name="Degnan B.M."/>
            <person name="Rokhsar D.S."/>
        </authorList>
    </citation>
    <scope>NUCLEOTIDE SEQUENCE [LARGE SCALE GENOMIC DNA]</scope>
</reference>
<evidence type="ECO:0000259" key="9">
    <source>
        <dbReference type="PROSITE" id="PS50262"/>
    </source>
</evidence>
<proteinExistence type="predicted"/>
<dbReference type="CDD" id="cd00637">
    <property type="entry name" value="7tm_classA_rhodopsin-like"/>
    <property type="match status" value="1"/>
</dbReference>
<feature type="transmembrane region" description="Helical" evidence="8">
    <location>
        <begin position="143"/>
        <end position="167"/>
    </location>
</feature>
<gene>
    <name evidence="10" type="primary">105314618</name>
</gene>